<accession>A0A1B4FN47</accession>
<evidence type="ECO:0000313" key="3">
    <source>
        <dbReference type="Proteomes" id="UP000062519"/>
    </source>
</evidence>
<gene>
    <name evidence="2" type="ORF">WS70_25475</name>
</gene>
<organism evidence="2 3">
    <name type="scientific">Burkholderia mayonis</name>
    <dbReference type="NCBI Taxonomy" id="1385591"/>
    <lineage>
        <taxon>Bacteria</taxon>
        <taxon>Pseudomonadati</taxon>
        <taxon>Pseudomonadota</taxon>
        <taxon>Betaproteobacteria</taxon>
        <taxon>Burkholderiales</taxon>
        <taxon>Burkholderiaceae</taxon>
        <taxon>Burkholderia</taxon>
        <taxon>pseudomallei group</taxon>
    </lineage>
</organism>
<name>A0A1B4FN47_9BURK</name>
<dbReference type="AlphaFoldDB" id="A0A1B4FN47"/>
<protein>
    <submittedName>
        <fullName evidence="2">Uncharacterized protein</fullName>
    </submittedName>
</protein>
<dbReference type="RefSeq" id="WP_059472862.1">
    <property type="nucleotide sequence ID" value="NZ_CP013387.1"/>
</dbReference>
<keyword evidence="3" id="KW-1185">Reference proteome</keyword>
<dbReference type="Proteomes" id="UP000062519">
    <property type="component" value="Chromosome 2"/>
</dbReference>
<proteinExistence type="predicted"/>
<evidence type="ECO:0000256" key="1">
    <source>
        <dbReference type="SAM" id="MobiDB-lite"/>
    </source>
</evidence>
<reference evidence="2 3" key="1">
    <citation type="submission" date="2015-12" db="EMBL/GenBank/DDBJ databases">
        <title>Diversity of Burkholderia near neighbor genomes.</title>
        <authorList>
            <person name="Sahl J."/>
            <person name="Wagner D."/>
            <person name="Keim P."/>
        </authorList>
    </citation>
    <scope>NUCLEOTIDE SEQUENCE [LARGE SCALE GENOMIC DNA]</scope>
    <source>
        <strain evidence="2 3">BDU6</strain>
    </source>
</reference>
<evidence type="ECO:0000313" key="2">
    <source>
        <dbReference type="EMBL" id="AOJ05073.1"/>
    </source>
</evidence>
<feature type="compositionally biased region" description="Basic and acidic residues" evidence="1">
    <location>
        <begin position="68"/>
        <end position="77"/>
    </location>
</feature>
<sequence length="77" mass="8691">MNINCISCGHQIEVDDDSYARYHGALRCWVCHSLLMVDIVEGCIESVRLQDAPMLVPPNVKPTIRKPAPHEVQHDQP</sequence>
<feature type="region of interest" description="Disordered" evidence="1">
    <location>
        <begin position="58"/>
        <end position="77"/>
    </location>
</feature>
<dbReference type="KEGG" id="buu:WS70_25475"/>
<dbReference type="EMBL" id="CP013387">
    <property type="protein sequence ID" value="AOJ05073.1"/>
    <property type="molecule type" value="Genomic_DNA"/>
</dbReference>